<feature type="domain" description="HTH psq-type" evidence="2">
    <location>
        <begin position="11"/>
        <end position="44"/>
    </location>
</feature>
<evidence type="ECO:0000313" key="3">
    <source>
        <dbReference type="EMBL" id="OQV13171.1"/>
    </source>
</evidence>
<dbReference type="Gene3D" id="1.10.10.60">
    <property type="entry name" value="Homeodomain-like"/>
    <property type="match status" value="1"/>
</dbReference>
<dbReference type="Pfam" id="PF05225">
    <property type="entry name" value="HTH_psq"/>
    <property type="match status" value="1"/>
</dbReference>
<dbReference type="GO" id="GO:0003677">
    <property type="term" value="F:DNA binding"/>
    <property type="evidence" value="ECO:0007669"/>
    <property type="project" value="InterPro"/>
</dbReference>
<comment type="caution">
    <text evidence="3">The sequence shown here is derived from an EMBL/GenBank/DDBJ whole genome shotgun (WGS) entry which is preliminary data.</text>
</comment>
<reference evidence="4" key="1">
    <citation type="submission" date="2017-01" db="EMBL/GenBank/DDBJ databases">
        <title>Comparative genomics of anhydrobiosis in the tardigrade Hypsibius dujardini.</title>
        <authorList>
            <person name="Yoshida Y."/>
            <person name="Koutsovoulos G."/>
            <person name="Laetsch D."/>
            <person name="Stevens L."/>
            <person name="Kumar S."/>
            <person name="Horikawa D."/>
            <person name="Ishino K."/>
            <person name="Komine S."/>
            <person name="Tomita M."/>
            <person name="Blaxter M."/>
            <person name="Arakawa K."/>
        </authorList>
    </citation>
    <scope>NUCLEOTIDE SEQUENCE [LARGE SCALE GENOMIC DNA]</scope>
    <source>
        <strain evidence="4">Z151</strain>
    </source>
</reference>
<organism evidence="3 4">
    <name type="scientific">Hypsibius exemplaris</name>
    <name type="common">Freshwater tardigrade</name>
    <dbReference type="NCBI Taxonomy" id="2072580"/>
    <lineage>
        <taxon>Eukaryota</taxon>
        <taxon>Metazoa</taxon>
        <taxon>Ecdysozoa</taxon>
        <taxon>Tardigrada</taxon>
        <taxon>Eutardigrada</taxon>
        <taxon>Parachela</taxon>
        <taxon>Hypsibioidea</taxon>
        <taxon>Hypsibiidae</taxon>
        <taxon>Hypsibius</taxon>
    </lineage>
</organism>
<keyword evidence="4" id="KW-1185">Reference proteome</keyword>
<dbReference type="InterPro" id="IPR007889">
    <property type="entry name" value="HTH_Psq"/>
</dbReference>
<sequence>MASYSGGELPFEEALDEIRAGRLSVRSAAAKYNIPRTTLLNHKNNPDVRKNGRPTVLTPAEEEIVVELILTCSEFKIELDQTAFGEALADAARERGIEYTHFGRGWHRLFLKRHPEVAARFDQAKAIRKYVKGSSAKKLKEWTAESAEMYIGMLQGLKDDGFLEDPRGIMNLGETNFEVEISARRAARIAQTGGEGPDKDIVTVLACGLADGTFFRPLLLMDINNTTLLSSMNGSNDDVAIAKSATGVMDSGSLLHYIREEIVPSLQCTKNVLFLAAKTSDVYTVEMMQLCVKYGIRIVCYPGGQISKIQPLGLYMLDEFQALFNDYIRTLAWNPDEELSRLTFPRHLTMVWRQISAQTNLLAGFRDTGIFPFDPQVIRAFVPNALPFPPIVQPASAKAASKKNTRVDPVAQAVSLVKIEDILTADMGIAQEEAHFLVDGLLQILNRRSTVKRVGAKIGYFSLCICTYQVYCETTFDLFLSFRVAFGIVRLF</sequence>
<proteinExistence type="predicted"/>
<dbReference type="GO" id="GO:0005634">
    <property type="term" value="C:nucleus"/>
    <property type="evidence" value="ECO:0007669"/>
    <property type="project" value="UniProtKB-SubCell"/>
</dbReference>
<gene>
    <name evidence="3" type="ORF">BV898_12601</name>
</gene>
<dbReference type="EMBL" id="MTYJ01000129">
    <property type="protein sequence ID" value="OQV13171.1"/>
    <property type="molecule type" value="Genomic_DNA"/>
</dbReference>
<accession>A0A1W0WD85</accession>
<dbReference type="InterPro" id="IPR009057">
    <property type="entry name" value="Homeodomain-like_sf"/>
</dbReference>
<comment type="subcellular location">
    <subcellularLocation>
        <location evidence="1">Nucleus</location>
    </subcellularLocation>
</comment>
<dbReference type="OrthoDB" id="10031330at2759"/>
<protein>
    <recommendedName>
        <fullName evidence="2">HTH psq-type domain-containing protein</fullName>
    </recommendedName>
</protein>
<evidence type="ECO:0000256" key="1">
    <source>
        <dbReference type="ARBA" id="ARBA00004123"/>
    </source>
</evidence>
<dbReference type="Proteomes" id="UP000192578">
    <property type="component" value="Unassembled WGS sequence"/>
</dbReference>
<evidence type="ECO:0000259" key="2">
    <source>
        <dbReference type="Pfam" id="PF05225"/>
    </source>
</evidence>
<name>A0A1W0WD85_HYPEX</name>
<dbReference type="SUPFAM" id="SSF46689">
    <property type="entry name" value="Homeodomain-like"/>
    <property type="match status" value="1"/>
</dbReference>
<evidence type="ECO:0000313" key="4">
    <source>
        <dbReference type="Proteomes" id="UP000192578"/>
    </source>
</evidence>
<dbReference type="AlphaFoldDB" id="A0A1W0WD85"/>